<accession>A0A8S4F2B5</accession>
<evidence type="ECO:0000313" key="6">
    <source>
        <dbReference type="Proteomes" id="UP000653454"/>
    </source>
</evidence>
<evidence type="ECO:0000256" key="1">
    <source>
        <dbReference type="ARBA" id="ARBA00023157"/>
    </source>
</evidence>
<evidence type="ECO:0000256" key="3">
    <source>
        <dbReference type="SAM" id="MobiDB-lite"/>
    </source>
</evidence>
<keyword evidence="2" id="KW-0424">Laminin EGF-like domain</keyword>
<evidence type="ECO:0000313" key="5">
    <source>
        <dbReference type="EMBL" id="CAG9121792.1"/>
    </source>
</evidence>
<keyword evidence="6" id="KW-1185">Reference proteome</keyword>
<comment type="caution">
    <text evidence="5">The sequence shown here is derived from an EMBL/GenBank/DDBJ whole genome shotgun (WGS) entry which is preliminary data.</text>
</comment>
<protein>
    <submittedName>
        <fullName evidence="5">(diamondback moth) hypothetical protein</fullName>
    </submittedName>
</protein>
<reference evidence="5" key="1">
    <citation type="submission" date="2020-11" db="EMBL/GenBank/DDBJ databases">
        <authorList>
            <person name="Whiteford S."/>
        </authorList>
    </citation>
    <scope>NUCLEOTIDE SEQUENCE</scope>
</reference>
<feature type="region of interest" description="Disordered" evidence="3">
    <location>
        <begin position="32"/>
        <end position="51"/>
    </location>
</feature>
<dbReference type="Proteomes" id="UP000653454">
    <property type="component" value="Unassembled WGS sequence"/>
</dbReference>
<dbReference type="EMBL" id="CAJHNJ030000025">
    <property type="protein sequence ID" value="CAG9121792.1"/>
    <property type="molecule type" value="Genomic_DNA"/>
</dbReference>
<organism evidence="5 6">
    <name type="scientific">Plutella xylostella</name>
    <name type="common">Diamondback moth</name>
    <name type="synonym">Plutella maculipennis</name>
    <dbReference type="NCBI Taxonomy" id="51655"/>
    <lineage>
        <taxon>Eukaryota</taxon>
        <taxon>Metazoa</taxon>
        <taxon>Ecdysozoa</taxon>
        <taxon>Arthropoda</taxon>
        <taxon>Hexapoda</taxon>
        <taxon>Insecta</taxon>
        <taxon>Pterygota</taxon>
        <taxon>Neoptera</taxon>
        <taxon>Endopterygota</taxon>
        <taxon>Lepidoptera</taxon>
        <taxon>Glossata</taxon>
        <taxon>Ditrysia</taxon>
        <taxon>Yponomeutoidea</taxon>
        <taxon>Plutellidae</taxon>
        <taxon>Plutella</taxon>
    </lineage>
</organism>
<evidence type="ECO:0000256" key="2">
    <source>
        <dbReference type="ARBA" id="ARBA00023292"/>
    </source>
</evidence>
<proteinExistence type="predicted"/>
<keyword evidence="1" id="KW-1015">Disulfide bond</keyword>
<dbReference type="InterPro" id="IPR008211">
    <property type="entry name" value="Laminin_N"/>
</dbReference>
<evidence type="ECO:0000259" key="4">
    <source>
        <dbReference type="PROSITE" id="PS51117"/>
    </source>
</evidence>
<dbReference type="Gene3D" id="2.60.120.260">
    <property type="entry name" value="Galactose-binding domain-like"/>
    <property type="match status" value="1"/>
</dbReference>
<dbReference type="AlphaFoldDB" id="A0A8S4F2B5"/>
<name>A0A8S4F2B5_PLUXY</name>
<dbReference type="PROSITE" id="PS51117">
    <property type="entry name" value="LAMININ_NTER"/>
    <property type="match status" value="1"/>
</dbReference>
<feature type="domain" description="Laminin N-terminal" evidence="4">
    <location>
        <begin position="47"/>
        <end position="153"/>
    </location>
</feature>
<sequence length="153" mass="15856">MLVCPSRAVATSCCTQRLSYVSRSRAVLDRLASTTVSEPEPGGGGAGAGARHPAPLDVAPYSLIEASATCGADGVEEYCREMPAKRGVVCDSCEGAGGAPSRRHPARHAVNGDPGTWWQSPTLAAGDQYKDVSLTVTLPDTMNKAQEGRAILA</sequence>
<dbReference type="Pfam" id="PF00055">
    <property type="entry name" value="Laminin_N"/>
    <property type="match status" value="1"/>
</dbReference>
<gene>
    <name evidence="5" type="ORF">PLXY2_LOCUS7470</name>
</gene>